<accession>A0A9P6ITY1</accession>
<dbReference type="Proteomes" id="UP000749646">
    <property type="component" value="Unassembled WGS sequence"/>
</dbReference>
<sequence>MYVALSSYGAGSQGKLKPVSVVNEWVLRIRSVVTICPRSRDSSMLEYQNTIQYTVKSNQGRLRHKTPQLKRGAEHRAGRSAAVVHLLKAAQISTRNYEVQSINTDRDSKSRVSTDAPRVSLGGGIYDRQ</sequence>
<evidence type="ECO:0000256" key="1">
    <source>
        <dbReference type="SAM" id="MobiDB-lite"/>
    </source>
</evidence>
<organism evidence="2 3">
    <name type="scientific">Modicella reniformis</name>
    <dbReference type="NCBI Taxonomy" id="1440133"/>
    <lineage>
        <taxon>Eukaryota</taxon>
        <taxon>Fungi</taxon>
        <taxon>Fungi incertae sedis</taxon>
        <taxon>Mucoromycota</taxon>
        <taxon>Mortierellomycotina</taxon>
        <taxon>Mortierellomycetes</taxon>
        <taxon>Mortierellales</taxon>
        <taxon>Mortierellaceae</taxon>
        <taxon>Modicella</taxon>
    </lineage>
</organism>
<evidence type="ECO:0000313" key="3">
    <source>
        <dbReference type="Proteomes" id="UP000749646"/>
    </source>
</evidence>
<name>A0A9P6ITY1_9FUNG</name>
<proteinExistence type="predicted"/>
<dbReference type="AlphaFoldDB" id="A0A9P6ITY1"/>
<evidence type="ECO:0000313" key="2">
    <source>
        <dbReference type="EMBL" id="KAF9944638.1"/>
    </source>
</evidence>
<comment type="caution">
    <text evidence="2">The sequence shown here is derived from an EMBL/GenBank/DDBJ whole genome shotgun (WGS) entry which is preliminary data.</text>
</comment>
<reference evidence="2" key="1">
    <citation type="journal article" date="2020" name="Fungal Divers.">
        <title>Resolving the Mortierellaceae phylogeny through synthesis of multi-gene phylogenetics and phylogenomics.</title>
        <authorList>
            <person name="Vandepol N."/>
            <person name="Liber J."/>
            <person name="Desiro A."/>
            <person name="Na H."/>
            <person name="Kennedy M."/>
            <person name="Barry K."/>
            <person name="Grigoriev I.V."/>
            <person name="Miller A.N."/>
            <person name="O'Donnell K."/>
            <person name="Stajich J.E."/>
            <person name="Bonito G."/>
        </authorList>
    </citation>
    <scope>NUCLEOTIDE SEQUENCE</scope>
    <source>
        <strain evidence="2">MES-2147</strain>
    </source>
</reference>
<feature type="region of interest" description="Disordered" evidence="1">
    <location>
        <begin position="100"/>
        <end position="129"/>
    </location>
</feature>
<gene>
    <name evidence="2" type="ORF">BGZ65_011787</name>
</gene>
<keyword evidence="3" id="KW-1185">Reference proteome</keyword>
<dbReference type="EMBL" id="JAAAHW010008294">
    <property type="protein sequence ID" value="KAF9944638.1"/>
    <property type="molecule type" value="Genomic_DNA"/>
</dbReference>
<protein>
    <submittedName>
        <fullName evidence="2">Uncharacterized protein</fullName>
    </submittedName>
</protein>
<feature type="non-terminal residue" evidence="2">
    <location>
        <position position="129"/>
    </location>
</feature>